<evidence type="ECO:0000256" key="3">
    <source>
        <dbReference type="ARBA" id="ARBA00022679"/>
    </source>
</evidence>
<dbReference type="GO" id="GO:0016020">
    <property type="term" value="C:membrane"/>
    <property type="evidence" value="ECO:0007669"/>
    <property type="project" value="InterPro"/>
</dbReference>
<keyword evidence="5 11" id="KW-1133">Transmembrane helix</keyword>
<evidence type="ECO:0000256" key="8">
    <source>
        <dbReference type="PIRSR" id="PIRSR605150-1"/>
    </source>
</evidence>
<dbReference type="Gene3D" id="3.90.550.10">
    <property type="entry name" value="Spore Coat Polysaccharide Biosynthesis Protein SpsA, Chain A"/>
    <property type="match status" value="2"/>
</dbReference>
<dbReference type="EMBL" id="CAADRP010002107">
    <property type="protein sequence ID" value="VFU61356.1"/>
    <property type="molecule type" value="Genomic_DNA"/>
</dbReference>
<feature type="transmembrane region" description="Helical" evidence="11">
    <location>
        <begin position="475"/>
        <end position="492"/>
    </location>
</feature>
<dbReference type="Pfam" id="PF03552">
    <property type="entry name" value="Cellulose_synt"/>
    <property type="match status" value="4"/>
</dbReference>
<dbReference type="GO" id="GO:0012505">
    <property type="term" value="C:endomembrane system"/>
    <property type="evidence" value="ECO:0007669"/>
    <property type="project" value="UniProtKB-SubCell"/>
</dbReference>
<sequence>MSLSAHILCHNQPLHFTALVALFYYRLSSILLPKPKPSLPYLLVFASEMLLSIIWLFDQAYTWRPVSRTTFPERLPEDEELPGIDVFICTADHKKEPPLEVMNTVLSAMALDYPSDKLSVYLSDDGGASVTLLGMREAWLFARSWLPFCRRFGLKTRCPEIIQMVPSFSKEKEKIKGKYELFKERVNKAGENIGSEEATSSKDHSPVIEVMDDEPKDDAGIKQAKMPLLVLRVSGIMTNSPYILVLDCDMYCNDPTSARQAMCFHLDPKISPSLAFIQFPQKFRNINKNDIYDGQLRKIFVIRWPGMDGLQGPMLSGTGFYMKREALYGNLSQKDVLHLKQSFGHSNEFIMSVHKIYQYGAIKNTESSSKLQQEAQFLASCTYEKNTLWGEQMGFLYHSVLEDYFTGFILHCKGKTSVFCNPSKPAFLGSSTTNLNDMMVQGTRWNFGLFEVTLSKFCPFIYGLSRMPVLQTMCYGYLALQPLYFLPLWFHLHASHLKHLEEVLSTGASIQTLLNEQRIWMMKSVTAYAYGSLDAILKCFGMREASFLPTNKVADDEQVALYQMGKLNFQSSTMILTPIITLIILNMVSFIGGVARMFIAGSWDDTFGQVFLSLYILMVNYPVIEGMLLRKDKGRVPTPVTLLSLVITIFLLSLGHMTLNCESDGSGELIDSAQSSSLNSPSPVEQVTNRVRNSPSV</sequence>
<accession>A0A6N2N6D5</accession>
<dbReference type="InterPro" id="IPR005150">
    <property type="entry name" value="Cellulose_synth"/>
</dbReference>
<evidence type="ECO:0000256" key="7">
    <source>
        <dbReference type="ARBA" id="ARBA00023316"/>
    </source>
</evidence>
<dbReference type="GO" id="GO:0071555">
    <property type="term" value="P:cell wall organization"/>
    <property type="evidence" value="ECO:0007669"/>
    <property type="project" value="UniProtKB-KW"/>
</dbReference>
<dbReference type="FunFam" id="3.90.550.10:FF:000194">
    <property type="entry name" value="Cellulose synthase-like protein G2 isoform A"/>
    <property type="match status" value="1"/>
</dbReference>
<evidence type="ECO:0000256" key="11">
    <source>
        <dbReference type="SAM" id="Phobius"/>
    </source>
</evidence>
<evidence type="ECO:0008006" key="13">
    <source>
        <dbReference type="Google" id="ProtNLM"/>
    </source>
</evidence>
<dbReference type="SUPFAM" id="SSF53448">
    <property type="entry name" value="Nucleotide-diphospho-sugar transferases"/>
    <property type="match status" value="1"/>
</dbReference>
<protein>
    <recommendedName>
        <fullName evidence="13">Cellulose synthase-like protein G2</fullName>
    </recommendedName>
</protein>
<keyword evidence="4 11" id="KW-0812">Transmembrane</keyword>
<reference evidence="12" key="1">
    <citation type="submission" date="2019-03" db="EMBL/GenBank/DDBJ databases">
        <authorList>
            <person name="Mank J."/>
            <person name="Almeida P."/>
        </authorList>
    </citation>
    <scope>NUCLEOTIDE SEQUENCE</scope>
    <source>
        <strain evidence="12">78183</strain>
    </source>
</reference>
<feature type="transmembrane region" description="Helical" evidence="11">
    <location>
        <begin position="640"/>
        <end position="659"/>
    </location>
</feature>
<evidence type="ECO:0000313" key="12">
    <source>
        <dbReference type="EMBL" id="VFU61356.1"/>
    </source>
</evidence>
<dbReference type="GO" id="GO:0016760">
    <property type="term" value="F:cellulose synthase (UDP-forming) activity"/>
    <property type="evidence" value="ECO:0007669"/>
    <property type="project" value="InterPro"/>
</dbReference>
<comment type="subcellular location">
    <subcellularLocation>
        <location evidence="1">Endomembrane system</location>
        <topology evidence="1">Multi-pass membrane protein</topology>
    </subcellularLocation>
</comment>
<feature type="binding site" evidence="9">
    <location>
        <position position="95"/>
    </location>
    <ligand>
        <name>UDP-alpha-D-glucose</name>
        <dbReference type="ChEBI" id="CHEBI:58885"/>
    </ligand>
</feature>
<evidence type="ECO:0000256" key="9">
    <source>
        <dbReference type="PIRSR" id="PIRSR605150-2"/>
    </source>
</evidence>
<gene>
    <name evidence="12" type="ORF">SVIM_LOCUS459063</name>
</gene>
<feature type="active site" evidence="8">
    <location>
        <position position="403"/>
    </location>
</feature>
<feature type="active site" evidence="8">
    <location>
        <position position="125"/>
    </location>
</feature>
<evidence type="ECO:0000256" key="10">
    <source>
        <dbReference type="SAM" id="MobiDB-lite"/>
    </source>
</evidence>
<dbReference type="PANTHER" id="PTHR13301">
    <property type="entry name" value="X-BOX TRANSCRIPTION FACTOR-RELATED"/>
    <property type="match status" value="1"/>
</dbReference>
<name>A0A6N2N6D5_SALVM</name>
<keyword evidence="3" id="KW-0808">Transferase</keyword>
<proteinExistence type="predicted"/>
<dbReference type="GO" id="GO:0030244">
    <property type="term" value="P:cellulose biosynthetic process"/>
    <property type="evidence" value="ECO:0007669"/>
    <property type="project" value="InterPro"/>
</dbReference>
<dbReference type="InterPro" id="IPR029044">
    <property type="entry name" value="Nucleotide-diphossugar_trans"/>
</dbReference>
<feature type="transmembrane region" description="Helical" evidence="11">
    <location>
        <begin position="574"/>
        <end position="595"/>
    </location>
</feature>
<evidence type="ECO:0000256" key="2">
    <source>
        <dbReference type="ARBA" id="ARBA00022676"/>
    </source>
</evidence>
<feature type="compositionally biased region" description="Polar residues" evidence="10">
    <location>
        <begin position="683"/>
        <end position="697"/>
    </location>
</feature>
<keyword evidence="7" id="KW-0961">Cell wall biogenesis/degradation</keyword>
<feature type="binding site" evidence="9">
    <location>
        <position position="96"/>
    </location>
    <ligand>
        <name>UDP-alpha-D-glucose</name>
        <dbReference type="ChEBI" id="CHEBI:58885"/>
    </ligand>
</feature>
<feature type="region of interest" description="Disordered" evidence="10">
    <location>
        <begin position="671"/>
        <end position="697"/>
    </location>
</feature>
<feature type="compositionally biased region" description="Low complexity" evidence="10">
    <location>
        <begin position="672"/>
        <end position="682"/>
    </location>
</feature>
<feature type="transmembrane region" description="Helical" evidence="11">
    <location>
        <begin position="607"/>
        <end position="628"/>
    </location>
</feature>
<evidence type="ECO:0000256" key="4">
    <source>
        <dbReference type="ARBA" id="ARBA00022692"/>
    </source>
</evidence>
<evidence type="ECO:0000256" key="5">
    <source>
        <dbReference type="ARBA" id="ARBA00022989"/>
    </source>
</evidence>
<evidence type="ECO:0000256" key="1">
    <source>
        <dbReference type="ARBA" id="ARBA00004127"/>
    </source>
</evidence>
<keyword evidence="6 11" id="KW-0472">Membrane</keyword>
<dbReference type="AlphaFoldDB" id="A0A6N2N6D5"/>
<feature type="binding site" evidence="9">
    <location>
        <position position="125"/>
    </location>
    <ligand>
        <name>UDP-alpha-D-glucose</name>
        <dbReference type="ChEBI" id="CHEBI:58885"/>
    </ligand>
</feature>
<organism evidence="12">
    <name type="scientific">Salix viminalis</name>
    <name type="common">Common osier</name>
    <name type="synonym">Basket willow</name>
    <dbReference type="NCBI Taxonomy" id="40686"/>
    <lineage>
        <taxon>Eukaryota</taxon>
        <taxon>Viridiplantae</taxon>
        <taxon>Streptophyta</taxon>
        <taxon>Embryophyta</taxon>
        <taxon>Tracheophyta</taxon>
        <taxon>Spermatophyta</taxon>
        <taxon>Magnoliopsida</taxon>
        <taxon>eudicotyledons</taxon>
        <taxon>Gunneridae</taxon>
        <taxon>Pentapetalae</taxon>
        <taxon>rosids</taxon>
        <taxon>fabids</taxon>
        <taxon>Malpighiales</taxon>
        <taxon>Salicaceae</taxon>
        <taxon>Saliceae</taxon>
        <taxon>Salix</taxon>
    </lineage>
</organism>
<keyword evidence="2" id="KW-0328">Glycosyltransferase</keyword>
<evidence type="ECO:0000256" key="6">
    <source>
        <dbReference type="ARBA" id="ARBA00023136"/>
    </source>
</evidence>